<evidence type="ECO:0000313" key="1">
    <source>
        <dbReference type="EMBL" id="RDX99126.1"/>
    </source>
</evidence>
<accession>A0A371H8T8</accession>
<dbReference type="OrthoDB" id="1689420at2759"/>
<evidence type="ECO:0000313" key="2">
    <source>
        <dbReference type="Proteomes" id="UP000257109"/>
    </source>
</evidence>
<dbReference type="EMBL" id="QJKJ01003300">
    <property type="protein sequence ID" value="RDX99126.1"/>
    <property type="molecule type" value="Genomic_DNA"/>
</dbReference>
<reference evidence="1" key="1">
    <citation type="submission" date="2018-05" db="EMBL/GenBank/DDBJ databases">
        <title>Draft genome of Mucuna pruriens seed.</title>
        <authorList>
            <person name="Nnadi N.E."/>
            <person name="Vos R."/>
            <person name="Hasami M.H."/>
            <person name="Devisetty U.K."/>
            <person name="Aguiy J.C."/>
        </authorList>
    </citation>
    <scope>NUCLEOTIDE SEQUENCE [LARGE SCALE GENOMIC DNA]</scope>
    <source>
        <strain evidence="1">JCA_2017</strain>
    </source>
</reference>
<keyword evidence="2" id="KW-1185">Reference proteome</keyword>
<name>A0A371H8T8_MUCPR</name>
<organism evidence="1 2">
    <name type="scientific">Mucuna pruriens</name>
    <name type="common">Velvet bean</name>
    <name type="synonym">Dolichos pruriens</name>
    <dbReference type="NCBI Taxonomy" id="157652"/>
    <lineage>
        <taxon>Eukaryota</taxon>
        <taxon>Viridiplantae</taxon>
        <taxon>Streptophyta</taxon>
        <taxon>Embryophyta</taxon>
        <taxon>Tracheophyta</taxon>
        <taxon>Spermatophyta</taxon>
        <taxon>Magnoliopsida</taxon>
        <taxon>eudicotyledons</taxon>
        <taxon>Gunneridae</taxon>
        <taxon>Pentapetalae</taxon>
        <taxon>rosids</taxon>
        <taxon>fabids</taxon>
        <taxon>Fabales</taxon>
        <taxon>Fabaceae</taxon>
        <taxon>Papilionoideae</taxon>
        <taxon>50 kb inversion clade</taxon>
        <taxon>NPAAA clade</taxon>
        <taxon>indigoferoid/millettioid clade</taxon>
        <taxon>Phaseoleae</taxon>
        <taxon>Mucuna</taxon>
    </lineage>
</organism>
<gene>
    <name evidence="1" type="ORF">CR513_17868</name>
</gene>
<dbReference type="AlphaFoldDB" id="A0A371H8T8"/>
<feature type="non-terminal residue" evidence="1">
    <location>
        <position position="1"/>
    </location>
</feature>
<protein>
    <submittedName>
        <fullName evidence="1">Uncharacterized protein</fullName>
    </submittedName>
</protein>
<comment type="caution">
    <text evidence="1">The sequence shown here is derived from an EMBL/GenBank/DDBJ whole genome shotgun (WGS) entry which is preliminary data.</text>
</comment>
<dbReference type="Proteomes" id="UP000257109">
    <property type="component" value="Unassembled WGS sequence"/>
</dbReference>
<proteinExistence type="predicted"/>
<sequence length="517" mass="57274">MDNVKLSRLELSGTKIVCLYSVCLHSAETKSDRSLLRSSRLSFCRVRLGQCRDESVLYTSASTSFHFTPNHNRAHCVLEKNQPRVDYTILFDARKMTKKELIKLAPLSGTQVVVSLCAKSSTDPLYAFDPEIELTLRRLRKIRNTIVNTSSGSDSAINSNLPSAEALVFSSNIFAELGQMENNDKILKELATPDVVYQPWCIQYPQLEPAQTYELKRRPPQASDGIPCGLLHNEAAGYIGRLHQNEGVPILSQRSSEGLAVSSANSFQHMGRHEAHISREVLFGIQNCVHQERDMLDKVAYKRDFARVLGKVQQTLCHLCTPQINERLLIQYFYEGLSMMEKSMIDAASGGALMDKTPAAVRHLISNMASNTQQFWIRGLSQSRMVNEIGAASNQRLENQLTELTSLVRQLAVGQHQPALAAKVCGICTSVEHPTDMCPALQETKSDQLENVGAYIHAEYLSKTNRLSTADSTISSTTFPTTVAVESAYPRQLSISGGHDEAACNQQPGVLAICELQ</sequence>